<evidence type="ECO:0000256" key="4">
    <source>
        <dbReference type="SAM" id="SignalP"/>
    </source>
</evidence>
<dbReference type="InterPro" id="IPR058644">
    <property type="entry name" value="Mtb12-like_C"/>
</dbReference>
<comment type="similarity">
    <text evidence="2">Belongs to the MTB12 family.</text>
</comment>
<evidence type="ECO:0000256" key="1">
    <source>
        <dbReference type="ARBA" id="ARBA00022729"/>
    </source>
</evidence>
<feature type="chain" id="PRO_5046028606" description="Low molecular weight antigen MTB12-like C-terminal domain-containing protein" evidence="4">
    <location>
        <begin position="21"/>
        <end position="214"/>
    </location>
</feature>
<name>A0ABR5V8Y2_9CORY</name>
<comment type="caution">
    <text evidence="6">The sequence shown here is derived from an EMBL/GenBank/DDBJ whole genome shotgun (WGS) entry which is preliminary data.</text>
</comment>
<feature type="domain" description="Low molecular weight antigen MTB12-like C-terminal" evidence="5">
    <location>
        <begin position="52"/>
        <end position="161"/>
    </location>
</feature>
<feature type="region of interest" description="Disordered" evidence="3">
    <location>
        <begin position="23"/>
        <end position="49"/>
    </location>
</feature>
<dbReference type="EMBL" id="LTEB01000028">
    <property type="protein sequence ID" value="KXU18036.1"/>
    <property type="molecule type" value="Genomic_DNA"/>
</dbReference>
<accession>A0ABR5V8Y2</accession>
<dbReference type="RefSeq" id="WP_061923436.1">
    <property type="nucleotide sequence ID" value="NZ_LTEB01000028.1"/>
</dbReference>
<keyword evidence="7" id="KW-1185">Reference proteome</keyword>
<dbReference type="Pfam" id="PF26580">
    <property type="entry name" value="Mtb12_C"/>
    <property type="match status" value="1"/>
</dbReference>
<sequence length="214" mass="21734">MKFTKLGAALMAVSAATALAACSSSDEADKAKPSSAEKSSSAEETSIASTEIPDAAALNAILTKATDPNVPVEEKTKTVQGSEEAPELFDVMAASQAESGAVFEVVDPVLPGYSPESALATVNFSTPDGQGQTADQVEFVFENGDWKLSKNWACILVSNIVPPEQVPPMCADTAGGAAGASAENAPAEQPTEGAPAEQPAEQPAEGAPAEQPAQ</sequence>
<evidence type="ECO:0000256" key="2">
    <source>
        <dbReference type="ARBA" id="ARBA00093774"/>
    </source>
</evidence>
<keyword evidence="1 4" id="KW-0732">Signal</keyword>
<feature type="region of interest" description="Disordered" evidence="3">
    <location>
        <begin position="168"/>
        <end position="214"/>
    </location>
</feature>
<feature type="compositionally biased region" description="Low complexity" evidence="3">
    <location>
        <begin position="171"/>
        <end position="214"/>
    </location>
</feature>
<dbReference type="Proteomes" id="UP000070339">
    <property type="component" value="Unassembled WGS sequence"/>
</dbReference>
<gene>
    <name evidence="6" type="ORF">WM41_1598</name>
</gene>
<evidence type="ECO:0000256" key="3">
    <source>
        <dbReference type="SAM" id="MobiDB-lite"/>
    </source>
</evidence>
<protein>
    <recommendedName>
        <fullName evidence="5">Low molecular weight antigen MTB12-like C-terminal domain-containing protein</fullName>
    </recommendedName>
</protein>
<proteinExistence type="inferred from homology"/>
<feature type="signal peptide" evidence="4">
    <location>
        <begin position="1"/>
        <end position="20"/>
    </location>
</feature>
<dbReference type="PROSITE" id="PS51257">
    <property type="entry name" value="PROKAR_LIPOPROTEIN"/>
    <property type="match status" value="1"/>
</dbReference>
<reference evidence="6 7" key="1">
    <citation type="journal article" date="2016" name="Int. J. Syst. Evol. Microbiol.">
        <title>Resolving the Complexity of Human Skin Metagenomes Using Single-Molecule Sequencing.</title>
        <authorList>
            <consortium name="NISC Comparative Sequencing Program"/>
            <person name="Tsai Y.C."/>
            <person name="Conlan S."/>
            <person name="Deming C."/>
            <person name="Segre J.A."/>
            <person name="Kong H.H."/>
            <person name="Korlach J."/>
            <person name="Oh J."/>
        </authorList>
    </citation>
    <scope>NUCLEOTIDE SEQUENCE [LARGE SCALE GENOMIC DNA]</scope>
    <source>
        <strain evidence="6 7">1B08</strain>
    </source>
</reference>
<organism evidence="6 7">
    <name type="scientific">Corynebacterium simulans</name>
    <dbReference type="NCBI Taxonomy" id="146827"/>
    <lineage>
        <taxon>Bacteria</taxon>
        <taxon>Bacillati</taxon>
        <taxon>Actinomycetota</taxon>
        <taxon>Actinomycetes</taxon>
        <taxon>Mycobacteriales</taxon>
        <taxon>Corynebacteriaceae</taxon>
        <taxon>Corynebacterium</taxon>
    </lineage>
</organism>
<feature type="compositionally biased region" description="Low complexity" evidence="3">
    <location>
        <begin position="33"/>
        <end position="49"/>
    </location>
</feature>
<evidence type="ECO:0000259" key="5">
    <source>
        <dbReference type="Pfam" id="PF26580"/>
    </source>
</evidence>
<evidence type="ECO:0000313" key="7">
    <source>
        <dbReference type="Proteomes" id="UP000070339"/>
    </source>
</evidence>
<evidence type="ECO:0000313" key="6">
    <source>
        <dbReference type="EMBL" id="KXU18036.1"/>
    </source>
</evidence>